<dbReference type="Pfam" id="PF10003">
    <property type="entry name" value="DUF2244"/>
    <property type="match status" value="1"/>
</dbReference>
<keyword evidence="1" id="KW-0812">Transmembrane</keyword>
<accession>A0ABW0RQX5</accession>
<proteinExistence type="predicted"/>
<keyword evidence="1" id="KW-1133">Transmembrane helix</keyword>
<evidence type="ECO:0000313" key="2">
    <source>
        <dbReference type="EMBL" id="MFC5547216.1"/>
    </source>
</evidence>
<sequence>MLYECTLQRNCSMTPRQLARAYALLCILSLSVALAFLLQGFWMVLAFSLLELSCVGLALLLYARHALDRERVALSNDCLLVECVQADVRSQSRLDPLWTRVLTDAAAAPGRPRRALITLESRGVRVEIGRFVNDAQRRQVARELRLALRQVSAMH</sequence>
<gene>
    <name evidence="2" type="ORF">ACFPO9_01655</name>
</gene>
<dbReference type="InterPro" id="IPR019253">
    <property type="entry name" value="DUF2244_TM"/>
</dbReference>
<keyword evidence="1" id="KW-0472">Membrane</keyword>
<feature type="transmembrane region" description="Helical" evidence="1">
    <location>
        <begin position="21"/>
        <end position="38"/>
    </location>
</feature>
<organism evidence="2 3">
    <name type="scientific">Massilia aerilata</name>
    <dbReference type="NCBI Taxonomy" id="453817"/>
    <lineage>
        <taxon>Bacteria</taxon>
        <taxon>Pseudomonadati</taxon>
        <taxon>Pseudomonadota</taxon>
        <taxon>Betaproteobacteria</taxon>
        <taxon>Burkholderiales</taxon>
        <taxon>Oxalobacteraceae</taxon>
        <taxon>Telluria group</taxon>
        <taxon>Massilia</taxon>
    </lineage>
</organism>
<name>A0ABW0RQX5_9BURK</name>
<comment type="caution">
    <text evidence="2">The sequence shown here is derived from an EMBL/GenBank/DDBJ whole genome shotgun (WGS) entry which is preliminary data.</text>
</comment>
<dbReference type="EMBL" id="JBHSMZ010000001">
    <property type="protein sequence ID" value="MFC5547216.1"/>
    <property type="molecule type" value="Genomic_DNA"/>
</dbReference>
<dbReference type="Proteomes" id="UP001596086">
    <property type="component" value="Unassembled WGS sequence"/>
</dbReference>
<evidence type="ECO:0000313" key="3">
    <source>
        <dbReference type="Proteomes" id="UP001596086"/>
    </source>
</evidence>
<evidence type="ECO:0000256" key="1">
    <source>
        <dbReference type="SAM" id="Phobius"/>
    </source>
</evidence>
<reference evidence="3" key="1">
    <citation type="journal article" date="2019" name="Int. J. Syst. Evol. Microbiol.">
        <title>The Global Catalogue of Microorganisms (GCM) 10K type strain sequencing project: providing services to taxonomists for standard genome sequencing and annotation.</title>
        <authorList>
            <consortium name="The Broad Institute Genomics Platform"/>
            <consortium name="The Broad Institute Genome Sequencing Center for Infectious Disease"/>
            <person name="Wu L."/>
            <person name="Ma J."/>
        </authorList>
    </citation>
    <scope>NUCLEOTIDE SEQUENCE [LARGE SCALE GENOMIC DNA]</scope>
    <source>
        <strain evidence="3">CGMCC 4.5798</strain>
    </source>
</reference>
<protein>
    <submittedName>
        <fullName evidence="2">DUF2244 domain-containing protein</fullName>
    </submittedName>
</protein>
<keyword evidence="3" id="KW-1185">Reference proteome</keyword>
<dbReference type="RefSeq" id="WP_379766078.1">
    <property type="nucleotide sequence ID" value="NZ_JBHSMZ010000001.1"/>
</dbReference>